<name>A0ABQ8YNF3_9EUKA</name>
<sequence length="191" mass="21738">MGCCPTKIKLDEELETLVIVNTEFDSEEIGLLYKRFMKENPDGFVRKEDFYLIAEELGFKDEHLADLLFDAIDTEGNGKVNFVDLCSTISIITRGKLNQKLDLAFSVYDIDGNGLIERALLHNISNWVFKSSGENSIFQDNDEVQKYIDKVFDEYDQDGDGGINLEEFKSIAKSDPKFLKLIGFLGIKEIK</sequence>
<proteinExistence type="inferred from homology"/>
<evidence type="ECO:0000313" key="7">
    <source>
        <dbReference type="EMBL" id="KAJ6246141.1"/>
    </source>
</evidence>
<gene>
    <name evidence="7" type="ORF">M0813_19588</name>
</gene>
<dbReference type="Proteomes" id="UP001150062">
    <property type="component" value="Unassembled WGS sequence"/>
</dbReference>
<feature type="domain" description="EF-hand" evidence="6">
    <location>
        <begin position="143"/>
        <end position="178"/>
    </location>
</feature>
<reference evidence="7" key="1">
    <citation type="submission" date="2022-08" db="EMBL/GenBank/DDBJ databases">
        <title>Novel sulfate-reducing endosymbionts in the free-living metamonad Anaeramoeba.</title>
        <authorList>
            <person name="Jerlstrom-Hultqvist J."/>
            <person name="Cepicka I."/>
            <person name="Gallot-Lavallee L."/>
            <person name="Salas-Leiva D."/>
            <person name="Curtis B.A."/>
            <person name="Zahonova K."/>
            <person name="Pipaliya S."/>
            <person name="Dacks J."/>
            <person name="Roger A.J."/>
        </authorList>
    </citation>
    <scope>NUCLEOTIDE SEQUENCE</scope>
    <source>
        <strain evidence="7">Schooner1</strain>
    </source>
</reference>
<dbReference type="Gene3D" id="1.10.238.10">
    <property type="entry name" value="EF-hand"/>
    <property type="match status" value="1"/>
</dbReference>
<protein>
    <submittedName>
        <fullName evidence="7">Calcium binding protein</fullName>
    </submittedName>
</protein>
<dbReference type="PRINTS" id="PR00450">
    <property type="entry name" value="RECOVERIN"/>
</dbReference>
<dbReference type="CDD" id="cd00051">
    <property type="entry name" value="EFh"/>
    <property type="match status" value="1"/>
</dbReference>
<keyword evidence="3" id="KW-0479">Metal-binding</keyword>
<keyword evidence="4" id="KW-0677">Repeat</keyword>
<keyword evidence="2" id="KW-0519">Myristate</keyword>
<dbReference type="InterPro" id="IPR028846">
    <property type="entry name" value="Recoverin"/>
</dbReference>
<evidence type="ECO:0000259" key="6">
    <source>
        <dbReference type="PROSITE" id="PS50222"/>
    </source>
</evidence>
<dbReference type="Pfam" id="PF13833">
    <property type="entry name" value="EF-hand_8"/>
    <property type="match status" value="1"/>
</dbReference>
<dbReference type="EMBL" id="JAOAOG010000139">
    <property type="protein sequence ID" value="KAJ6246141.1"/>
    <property type="molecule type" value="Genomic_DNA"/>
</dbReference>
<keyword evidence="8" id="KW-1185">Reference proteome</keyword>
<keyword evidence="5" id="KW-0449">Lipoprotein</keyword>
<organism evidence="7 8">
    <name type="scientific">Anaeramoeba flamelloides</name>
    <dbReference type="NCBI Taxonomy" id="1746091"/>
    <lineage>
        <taxon>Eukaryota</taxon>
        <taxon>Metamonada</taxon>
        <taxon>Anaeramoebidae</taxon>
        <taxon>Anaeramoeba</taxon>
    </lineage>
</organism>
<feature type="domain" description="EF-hand" evidence="6">
    <location>
        <begin position="60"/>
        <end position="95"/>
    </location>
</feature>
<accession>A0ABQ8YNF3</accession>
<evidence type="ECO:0000256" key="4">
    <source>
        <dbReference type="ARBA" id="ARBA00022737"/>
    </source>
</evidence>
<comment type="similarity">
    <text evidence="1">Belongs to the recoverin family.</text>
</comment>
<evidence type="ECO:0000256" key="5">
    <source>
        <dbReference type="ARBA" id="ARBA00023288"/>
    </source>
</evidence>
<dbReference type="Pfam" id="PF13499">
    <property type="entry name" value="EF-hand_7"/>
    <property type="match status" value="1"/>
</dbReference>
<dbReference type="PANTHER" id="PTHR23055:SF178">
    <property type="entry name" value="NEUROCALCIN HOMOLOG"/>
    <property type="match status" value="1"/>
</dbReference>
<evidence type="ECO:0000313" key="8">
    <source>
        <dbReference type="Proteomes" id="UP001150062"/>
    </source>
</evidence>
<comment type="caution">
    <text evidence="7">The sequence shown here is derived from an EMBL/GenBank/DDBJ whole genome shotgun (WGS) entry which is preliminary data.</text>
</comment>
<dbReference type="InterPro" id="IPR011992">
    <property type="entry name" value="EF-hand-dom_pair"/>
</dbReference>
<dbReference type="PROSITE" id="PS50222">
    <property type="entry name" value="EF_HAND_2"/>
    <property type="match status" value="2"/>
</dbReference>
<dbReference type="SMART" id="SM00054">
    <property type="entry name" value="EFh"/>
    <property type="match status" value="3"/>
</dbReference>
<evidence type="ECO:0000256" key="2">
    <source>
        <dbReference type="ARBA" id="ARBA00022707"/>
    </source>
</evidence>
<dbReference type="SUPFAM" id="SSF47473">
    <property type="entry name" value="EF-hand"/>
    <property type="match status" value="1"/>
</dbReference>
<evidence type="ECO:0000256" key="3">
    <source>
        <dbReference type="ARBA" id="ARBA00022723"/>
    </source>
</evidence>
<dbReference type="InterPro" id="IPR002048">
    <property type="entry name" value="EF_hand_dom"/>
</dbReference>
<evidence type="ECO:0000256" key="1">
    <source>
        <dbReference type="ARBA" id="ARBA00006049"/>
    </source>
</evidence>
<dbReference type="PANTHER" id="PTHR23055">
    <property type="entry name" value="CALCIUM BINDING PROTEINS"/>
    <property type="match status" value="1"/>
</dbReference>